<dbReference type="PANTHER" id="PTHR35046">
    <property type="entry name" value="ZINC KNUCKLE (CCHC-TYPE) FAMILY PROTEIN"/>
    <property type="match status" value="1"/>
</dbReference>
<evidence type="ECO:0000313" key="2">
    <source>
        <dbReference type="EMBL" id="RDX77088.1"/>
    </source>
</evidence>
<gene>
    <name evidence="2" type="ORF">CR513_42844</name>
</gene>
<dbReference type="InterPro" id="IPR005162">
    <property type="entry name" value="Retrotrans_gag_dom"/>
</dbReference>
<protein>
    <recommendedName>
        <fullName evidence="1">Retrotransposon gag domain-containing protein</fullName>
    </recommendedName>
</protein>
<dbReference type="Pfam" id="PF03732">
    <property type="entry name" value="Retrotrans_gag"/>
    <property type="match status" value="1"/>
</dbReference>
<dbReference type="OrthoDB" id="1731207at2759"/>
<evidence type="ECO:0000259" key="1">
    <source>
        <dbReference type="Pfam" id="PF03732"/>
    </source>
</evidence>
<feature type="domain" description="Retrotransposon gag" evidence="1">
    <location>
        <begin position="36"/>
        <end position="114"/>
    </location>
</feature>
<dbReference type="EMBL" id="QJKJ01009282">
    <property type="protein sequence ID" value="RDX77088.1"/>
    <property type="molecule type" value="Genomic_DNA"/>
</dbReference>
<name>A0A371FFJ4_MUCPR</name>
<evidence type="ECO:0000313" key="3">
    <source>
        <dbReference type="Proteomes" id="UP000257109"/>
    </source>
</evidence>
<feature type="non-terminal residue" evidence="2">
    <location>
        <position position="1"/>
    </location>
</feature>
<dbReference type="PANTHER" id="PTHR35046:SF19">
    <property type="entry name" value="OS08G0315200 PROTEIN"/>
    <property type="match status" value="1"/>
</dbReference>
<comment type="caution">
    <text evidence="2">The sequence shown here is derived from an EMBL/GenBank/DDBJ whole genome shotgun (WGS) entry which is preliminary data.</text>
</comment>
<keyword evidence="3" id="KW-1185">Reference proteome</keyword>
<sequence length="192" mass="22892">MGESSEEMKCYTPKTKMMISANFPTFLEDNKPDAYLDWEMKIEQLNMRKPPCETWTDLKRELRDRFVPSYHARDLYVKLQRLYQGSNSVKEHHKEMKMCMIRTQIMESQEVIMARVSQPLGSLTLVIVGEVRIKVVLKRTRVLRREVELQKGENRRELHHHLIPLDLVVSNTLSVWERDTKHHNVQTRGLWF</sequence>
<dbReference type="AlphaFoldDB" id="A0A371FFJ4"/>
<accession>A0A371FFJ4</accession>
<proteinExistence type="predicted"/>
<dbReference type="Proteomes" id="UP000257109">
    <property type="component" value="Unassembled WGS sequence"/>
</dbReference>
<organism evidence="2 3">
    <name type="scientific">Mucuna pruriens</name>
    <name type="common">Velvet bean</name>
    <name type="synonym">Dolichos pruriens</name>
    <dbReference type="NCBI Taxonomy" id="157652"/>
    <lineage>
        <taxon>Eukaryota</taxon>
        <taxon>Viridiplantae</taxon>
        <taxon>Streptophyta</taxon>
        <taxon>Embryophyta</taxon>
        <taxon>Tracheophyta</taxon>
        <taxon>Spermatophyta</taxon>
        <taxon>Magnoliopsida</taxon>
        <taxon>eudicotyledons</taxon>
        <taxon>Gunneridae</taxon>
        <taxon>Pentapetalae</taxon>
        <taxon>rosids</taxon>
        <taxon>fabids</taxon>
        <taxon>Fabales</taxon>
        <taxon>Fabaceae</taxon>
        <taxon>Papilionoideae</taxon>
        <taxon>50 kb inversion clade</taxon>
        <taxon>NPAAA clade</taxon>
        <taxon>indigoferoid/millettioid clade</taxon>
        <taxon>Phaseoleae</taxon>
        <taxon>Mucuna</taxon>
    </lineage>
</organism>
<reference evidence="2" key="1">
    <citation type="submission" date="2018-05" db="EMBL/GenBank/DDBJ databases">
        <title>Draft genome of Mucuna pruriens seed.</title>
        <authorList>
            <person name="Nnadi N.E."/>
            <person name="Vos R."/>
            <person name="Hasami M.H."/>
            <person name="Devisetty U.K."/>
            <person name="Aguiy J.C."/>
        </authorList>
    </citation>
    <scope>NUCLEOTIDE SEQUENCE [LARGE SCALE GENOMIC DNA]</scope>
    <source>
        <strain evidence="2">JCA_2017</strain>
    </source>
</reference>